<evidence type="ECO:0000256" key="1">
    <source>
        <dbReference type="ARBA" id="ARBA00023015"/>
    </source>
</evidence>
<keyword evidence="3" id="KW-0804">Transcription</keyword>
<dbReference type="InterPro" id="IPR036388">
    <property type="entry name" value="WH-like_DNA-bd_sf"/>
</dbReference>
<keyword evidence="1" id="KW-0805">Transcription regulation</keyword>
<dbReference type="InterPro" id="IPR050679">
    <property type="entry name" value="Bact_HTH_transcr_reg"/>
</dbReference>
<evidence type="ECO:0000259" key="4">
    <source>
        <dbReference type="PROSITE" id="PS50949"/>
    </source>
</evidence>
<dbReference type="Pfam" id="PF00392">
    <property type="entry name" value="GntR"/>
    <property type="match status" value="1"/>
</dbReference>
<dbReference type="PRINTS" id="PR00035">
    <property type="entry name" value="HTHGNTR"/>
</dbReference>
<dbReference type="SUPFAM" id="SSF46785">
    <property type="entry name" value="Winged helix' DNA-binding domain"/>
    <property type="match status" value="1"/>
</dbReference>
<evidence type="ECO:0000256" key="2">
    <source>
        <dbReference type="ARBA" id="ARBA00023125"/>
    </source>
</evidence>
<reference evidence="5 6" key="1">
    <citation type="submission" date="2020-06" db="EMBL/GenBank/DDBJ databases">
        <title>Schlegella sp. ID0723 isolated from air conditioner.</title>
        <authorList>
            <person name="Kim D.Y."/>
            <person name="Kim D.-U."/>
        </authorList>
    </citation>
    <scope>NUCLEOTIDE SEQUENCE [LARGE SCALE GENOMIC DNA]</scope>
    <source>
        <strain evidence="5 6">ID0723</strain>
    </source>
</reference>
<dbReference type="SMART" id="SM00866">
    <property type="entry name" value="UTRA"/>
    <property type="match status" value="1"/>
</dbReference>
<dbReference type="Proteomes" id="UP000529637">
    <property type="component" value="Unassembled WGS sequence"/>
</dbReference>
<dbReference type="AlphaFoldDB" id="A0A7Y6NNR6"/>
<proteinExistence type="predicted"/>
<dbReference type="Gene3D" id="1.10.10.10">
    <property type="entry name" value="Winged helix-like DNA-binding domain superfamily/Winged helix DNA-binding domain"/>
    <property type="match status" value="1"/>
</dbReference>
<evidence type="ECO:0000313" key="5">
    <source>
        <dbReference type="EMBL" id="NUZ06598.1"/>
    </source>
</evidence>
<dbReference type="GO" id="GO:0045892">
    <property type="term" value="P:negative regulation of DNA-templated transcription"/>
    <property type="evidence" value="ECO:0007669"/>
    <property type="project" value="TreeGrafter"/>
</dbReference>
<accession>A0A7Y6NNR6</accession>
<dbReference type="GO" id="GO:0003677">
    <property type="term" value="F:DNA binding"/>
    <property type="evidence" value="ECO:0007669"/>
    <property type="project" value="UniProtKB-KW"/>
</dbReference>
<dbReference type="EMBL" id="JABWMJ010000005">
    <property type="protein sequence ID" value="NUZ06598.1"/>
    <property type="molecule type" value="Genomic_DNA"/>
</dbReference>
<keyword evidence="6" id="KW-1185">Reference proteome</keyword>
<dbReference type="InterPro" id="IPR000524">
    <property type="entry name" value="Tscrpt_reg_HTH_GntR"/>
</dbReference>
<protein>
    <submittedName>
        <fullName evidence="5">GntR family transcriptional regulator</fullName>
    </submittedName>
</protein>
<dbReference type="SUPFAM" id="SSF64288">
    <property type="entry name" value="Chorismate lyase-like"/>
    <property type="match status" value="1"/>
</dbReference>
<gene>
    <name evidence="5" type="ORF">HQN59_12580</name>
</gene>
<dbReference type="CDD" id="cd07377">
    <property type="entry name" value="WHTH_GntR"/>
    <property type="match status" value="1"/>
</dbReference>
<comment type="caution">
    <text evidence="5">The sequence shown here is derived from an EMBL/GenBank/DDBJ whole genome shotgun (WGS) entry which is preliminary data.</text>
</comment>
<dbReference type="Pfam" id="PF07702">
    <property type="entry name" value="UTRA"/>
    <property type="match status" value="1"/>
</dbReference>
<feature type="domain" description="HTH gntR-type" evidence="4">
    <location>
        <begin position="13"/>
        <end position="81"/>
    </location>
</feature>
<keyword evidence="2" id="KW-0238">DNA-binding</keyword>
<organism evidence="5 6">
    <name type="scientific">Piscinibacter koreensis</name>
    <dbReference type="NCBI Taxonomy" id="2742824"/>
    <lineage>
        <taxon>Bacteria</taxon>
        <taxon>Pseudomonadati</taxon>
        <taxon>Pseudomonadota</taxon>
        <taxon>Betaproteobacteria</taxon>
        <taxon>Burkholderiales</taxon>
        <taxon>Sphaerotilaceae</taxon>
        <taxon>Piscinibacter</taxon>
    </lineage>
</organism>
<dbReference type="SMART" id="SM00345">
    <property type="entry name" value="HTH_GNTR"/>
    <property type="match status" value="1"/>
</dbReference>
<name>A0A7Y6NNR6_9BURK</name>
<dbReference type="GO" id="GO:0003700">
    <property type="term" value="F:DNA-binding transcription factor activity"/>
    <property type="evidence" value="ECO:0007669"/>
    <property type="project" value="InterPro"/>
</dbReference>
<dbReference type="InterPro" id="IPR028978">
    <property type="entry name" value="Chorismate_lyase_/UTRA_dom_sf"/>
</dbReference>
<dbReference type="RefSeq" id="WP_176069443.1">
    <property type="nucleotide sequence ID" value="NZ_JABWMJ010000005.1"/>
</dbReference>
<dbReference type="Gene3D" id="3.40.1410.10">
    <property type="entry name" value="Chorismate lyase-like"/>
    <property type="match status" value="1"/>
</dbReference>
<dbReference type="PANTHER" id="PTHR44846:SF1">
    <property type="entry name" value="MANNOSYL-D-GLYCERATE TRANSPORT_METABOLISM SYSTEM REPRESSOR MNGR-RELATED"/>
    <property type="match status" value="1"/>
</dbReference>
<dbReference type="PANTHER" id="PTHR44846">
    <property type="entry name" value="MANNOSYL-D-GLYCERATE TRANSPORT/METABOLISM SYSTEM REPRESSOR MNGR-RELATED"/>
    <property type="match status" value="1"/>
</dbReference>
<sequence>MNSAPPLVREPGTALHRQIFLVLRDGIVQGTYPAGSALPTEESLVALFGVARATVRRALADLENEGLVQRRHGRGTFVRGDPPVHGMNTPSYLDLLRQTAQTSSVRVLAVETVEPPGWVRSALGLAPDARAVRANRMRLAGETPLMVTEAWVPLDIGSRITASALRKRAMYEVLMDQGVEFGRVVQQISAEAADPRKAQLLACEVGTALIRLTRLLHDRSGRPIQHLAAHMTPQHSRIVMEIPADAIDTMSAGQIVHDVAAPRTGGATPKLKR</sequence>
<dbReference type="InterPro" id="IPR036390">
    <property type="entry name" value="WH_DNA-bd_sf"/>
</dbReference>
<dbReference type="PROSITE" id="PS50949">
    <property type="entry name" value="HTH_GNTR"/>
    <property type="match status" value="1"/>
</dbReference>
<dbReference type="InterPro" id="IPR011663">
    <property type="entry name" value="UTRA"/>
</dbReference>
<evidence type="ECO:0000256" key="3">
    <source>
        <dbReference type="ARBA" id="ARBA00023163"/>
    </source>
</evidence>
<evidence type="ECO:0000313" key="6">
    <source>
        <dbReference type="Proteomes" id="UP000529637"/>
    </source>
</evidence>